<dbReference type="Proteomes" id="UP000199391">
    <property type="component" value="Unassembled WGS sequence"/>
</dbReference>
<dbReference type="Pfam" id="PF18276">
    <property type="entry name" value="TcA_TcB_BD"/>
    <property type="match status" value="1"/>
</dbReference>
<organism evidence="2 3">
    <name type="scientific">Pseudoduganella namucuonensis</name>
    <dbReference type="NCBI Taxonomy" id="1035707"/>
    <lineage>
        <taxon>Bacteria</taxon>
        <taxon>Pseudomonadati</taxon>
        <taxon>Pseudomonadota</taxon>
        <taxon>Betaproteobacteria</taxon>
        <taxon>Burkholderiales</taxon>
        <taxon>Oxalobacteraceae</taxon>
        <taxon>Telluria group</taxon>
        <taxon>Pseudoduganella</taxon>
    </lineage>
</organism>
<evidence type="ECO:0000313" key="3">
    <source>
        <dbReference type="Proteomes" id="UP000199391"/>
    </source>
</evidence>
<dbReference type="STRING" id="1035707.SAMN05216552_104226"/>
<sequence length="1117" mass="124337">MNDIKSGMRRFHGADFLPFDLINPGKPALGPNDELIQRWKQTISATTELQFTISNHFHPYAGKLTGELLRGSVAGLQAVDTQLKPGVALDARPPAPGDYALHEDFFAARYQPGAVVNQQLPVRNLDFDVDGAYAVYNWELFYHIPMAVALQLTRNQRFAEAQTWLHYLFDPTDASDGPPERHWKVQPFQVNEVQQIENILVALAGDDPATADLRAKTILAIEAWRRAPLRPHLVARTRSGAYKLRTLMAYLDNLIAWGDSLFRQDSPETIDEAAMHYIRAAQLLGKRPAPTPRRGTPRTESYRTLRKDLDEFGNALRKLEAELAFDFAPMPASAPDNRGMAAIDSIGRSLYFCVPANEKLLGYWDTVGDRLFKIRNSLNFQGVYRQLPLFDPPIDPGLLARGVAAGLDPNRLLDDIDRSQSPVRFTWWMRHAQELCQEVRALGSALLAAMEKEDAEALAMLRARHESALLTAIESVRYGQLAEAGKNREGVEKSIVSAAERYRHFEQMLGRKPDEIRLPELEALHAEGLDQFKFKNTEPELSPRGVEYDIVEGMAGLTGGRVVNRHEVAEILLSRASSESMAAASHADGAAALFSAMPDFAINCMFWGVGPTVELGPRQIAAAVQSLAASMRANATTLGTQSQDAARLNGFARREQEWAQQSNAAAGEISLLYKQLRAAQIREAVAAREWSNHKKQIAHAREIEQFLGDEREGKVTRQALYTWMKRETHGLYTRALDQAQAAARMAERAMQHELGRADSFIGSAYASGNEAMLAGERLALDLQRLSVAYHEWNVRELELQENVSLLQLNPQGLMHLRTSGSCTLDIPEAFFDRRTPGHYRRKLRTVAVSIPCVTGPHMLVHCTLALTASKIRTSAALKDGKYPDAGPFQELRPAGTARIVTSGAQHDDGLFDGAGSDERYLPFEGQGAISTWQIDLPSKMRDFDYATISDVILHLGYTALDGVDKAAVLLAVEESLKRQEARGRTRLFSLREDFPDTWETLRSASPGDTYHAIEVALSPEHYPYWLQSVLNGRALAVQQIDFYAVASEEVAPLRSGSDAAPVEFPFSRRWNEWLLYECALSPVESKTILSDAFGTLRCQVQPGVLQDFCFAISWQAP</sequence>
<reference evidence="3" key="1">
    <citation type="submission" date="2016-10" db="EMBL/GenBank/DDBJ databases">
        <authorList>
            <person name="Varghese N."/>
            <person name="Submissions S."/>
        </authorList>
    </citation>
    <scope>NUCLEOTIDE SEQUENCE [LARGE SCALE GENOMIC DNA]</scope>
    <source>
        <strain evidence="3">CGMCC 1.11014</strain>
    </source>
</reference>
<keyword evidence="3" id="KW-1185">Reference proteome</keyword>
<evidence type="ECO:0000259" key="1">
    <source>
        <dbReference type="Pfam" id="PF18276"/>
    </source>
</evidence>
<dbReference type="EMBL" id="FPBO01000042">
    <property type="protein sequence ID" value="SFV14450.1"/>
    <property type="molecule type" value="Genomic_DNA"/>
</dbReference>
<dbReference type="RefSeq" id="WP_143133375.1">
    <property type="nucleotide sequence ID" value="NZ_FPBO01000042.1"/>
</dbReference>
<feature type="domain" description="Tc toxin complex TcA C-terminal TcB-binding" evidence="1">
    <location>
        <begin position="674"/>
        <end position="959"/>
    </location>
</feature>
<dbReference type="AlphaFoldDB" id="A0A1I7LXZ8"/>
<accession>A0A1I7LXZ8</accession>
<proteinExistence type="predicted"/>
<evidence type="ECO:0000313" key="2">
    <source>
        <dbReference type="EMBL" id="SFV14450.1"/>
    </source>
</evidence>
<dbReference type="InterPro" id="IPR040840">
    <property type="entry name" value="TcA_TcB_BD"/>
</dbReference>
<gene>
    <name evidence="2" type="ORF">SAMN05216552_104226</name>
</gene>
<dbReference type="OrthoDB" id="5293374at2"/>
<protein>
    <recommendedName>
        <fullName evidence="1">Tc toxin complex TcA C-terminal TcB-binding domain-containing protein</fullName>
    </recommendedName>
</protein>
<name>A0A1I7LXZ8_9BURK</name>